<accession>A0A7X4H5R5</accession>
<feature type="active site" description="Proton donor" evidence="3">
    <location>
        <position position="358"/>
    </location>
</feature>
<reference evidence="5 6" key="1">
    <citation type="submission" date="2019-12" db="EMBL/GenBank/DDBJ databases">
        <title>Novel species isolated from a subtropical stream in China.</title>
        <authorList>
            <person name="Lu H."/>
        </authorList>
    </citation>
    <scope>NUCLEOTIDE SEQUENCE [LARGE SCALE GENOMIC DNA]</scope>
    <source>
        <strain evidence="5 6">FT134W</strain>
    </source>
</reference>
<evidence type="ECO:0000313" key="6">
    <source>
        <dbReference type="Proteomes" id="UP000469734"/>
    </source>
</evidence>
<dbReference type="PROSITE" id="PS00879">
    <property type="entry name" value="ODR_DC_2_2"/>
    <property type="match status" value="1"/>
</dbReference>
<dbReference type="GO" id="GO:0008836">
    <property type="term" value="F:diaminopimelate decarboxylase activity"/>
    <property type="evidence" value="ECO:0007669"/>
    <property type="project" value="TreeGrafter"/>
</dbReference>
<dbReference type="NCBIfam" id="TIGR03099">
    <property type="entry name" value="dCO2ase_PEP1"/>
    <property type="match status" value="1"/>
</dbReference>
<dbReference type="EMBL" id="WWCR01000051">
    <property type="protein sequence ID" value="MYM75851.1"/>
    <property type="molecule type" value="Genomic_DNA"/>
</dbReference>
<dbReference type="InterPro" id="IPR017530">
    <property type="entry name" value="DCO2ase_PEP1"/>
</dbReference>
<dbReference type="InterPro" id="IPR022644">
    <property type="entry name" value="De-COase2_N"/>
</dbReference>
<dbReference type="InterPro" id="IPR029066">
    <property type="entry name" value="PLP-binding_barrel"/>
</dbReference>
<dbReference type="PANTHER" id="PTHR43727">
    <property type="entry name" value="DIAMINOPIMELATE DECARBOXYLASE"/>
    <property type="match status" value="1"/>
</dbReference>
<evidence type="ECO:0000313" key="5">
    <source>
        <dbReference type="EMBL" id="MYM75851.1"/>
    </source>
</evidence>
<dbReference type="RefSeq" id="WP_161052421.1">
    <property type="nucleotide sequence ID" value="NZ_WWCR01000051.1"/>
</dbReference>
<comment type="caution">
    <text evidence="5">The sequence shown here is derived from an EMBL/GenBank/DDBJ whole genome shotgun (WGS) entry which is preliminary data.</text>
</comment>
<keyword evidence="2 3" id="KW-0663">Pyridoxal phosphate</keyword>
<feature type="domain" description="Orn/DAP/Arg decarboxylase 2 N-terminal" evidence="4">
    <location>
        <begin position="42"/>
        <end position="290"/>
    </location>
</feature>
<feature type="modified residue" description="N6-(pyridoxal phosphate)lysine" evidence="3">
    <location>
        <position position="66"/>
    </location>
</feature>
<evidence type="ECO:0000256" key="3">
    <source>
        <dbReference type="PIRSR" id="PIRSR600183-50"/>
    </source>
</evidence>
<organism evidence="5 6">
    <name type="scientific">Duganella margarita</name>
    <dbReference type="NCBI Taxonomy" id="2692170"/>
    <lineage>
        <taxon>Bacteria</taxon>
        <taxon>Pseudomonadati</taxon>
        <taxon>Pseudomonadota</taxon>
        <taxon>Betaproteobacteria</taxon>
        <taxon>Burkholderiales</taxon>
        <taxon>Oxalobacteraceae</taxon>
        <taxon>Telluria group</taxon>
        <taxon>Duganella</taxon>
    </lineage>
</organism>
<dbReference type="PRINTS" id="PR01179">
    <property type="entry name" value="ODADCRBXLASE"/>
</dbReference>
<dbReference type="Gene3D" id="3.20.20.10">
    <property type="entry name" value="Alanine racemase"/>
    <property type="match status" value="1"/>
</dbReference>
<dbReference type="InterPro" id="IPR009006">
    <property type="entry name" value="Ala_racemase/Decarboxylase_C"/>
</dbReference>
<sequence>MISHAELRQFPVLDDCLQLGGITLTRLAERVGRTPFYAYERNHIQSRVGLLRRVLPSSVHVHYAIKANPMPALVQMMASLVDGFDVASAAEMKTALDAGMPPARVSFAGPGKSNAELCSAVAAGVVLHLESEDEMERAARSGELLGITPRVAVRVNPEFELKYAGMKMAGGARQFGVDAERVPAMLRKLGRLALDFQGFHLFCGAQNLSAKAICEAQRLSVELALRLAQHAPAPLRLLNIGGGFGVPYFPGERALDLAAVAEGLHDTAQALAAASPETQLILELGRYLVAEGGVYVCRVLERKLSHGRVFVITDGGLHHHLAASGNFGQVIRKNYPVAVGNRMHAAPREVVTVVGPLCTPLDMLADSMELARVEPGDYVVVFQSGAYGLTASPTAFLGHPPPLEVLV</sequence>
<evidence type="ECO:0000256" key="2">
    <source>
        <dbReference type="ARBA" id="ARBA00022898"/>
    </source>
</evidence>
<comment type="cofactor">
    <cofactor evidence="1 3">
        <name>pyridoxal 5'-phosphate</name>
        <dbReference type="ChEBI" id="CHEBI:597326"/>
    </cofactor>
</comment>
<dbReference type="InterPro" id="IPR022657">
    <property type="entry name" value="De-COase2_CS"/>
</dbReference>
<dbReference type="CDD" id="cd06839">
    <property type="entry name" value="PLPDE_III_Btrk_like"/>
    <property type="match status" value="1"/>
</dbReference>
<dbReference type="PANTHER" id="PTHR43727:SF2">
    <property type="entry name" value="GROUP IV DECARBOXYLASE"/>
    <property type="match status" value="1"/>
</dbReference>
<name>A0A7X4H5R5_9BURK</name>
<dbReference type="Proteomes" id="UP000469734">
    <property type="component" value="Unassembled WGS sequence"/>
</dbReference>
<dbReference type="Pfam" id="PF02784">
    <property type="entry name" value="Orn_Arg_deC_N"/>
    <property type="match status" value="1"/>
</dbReference>
<dbReference type="SUPFAM" id="SSF50621">
    <property type="entry name" value="Alanine racemase C-terminal domain-like"/>
    <property type="match status" value="1"/>
</dbReference>
<proteinExistence type="predicted"/>
<dbReference type="InterPro" id="IPR000183">
    <property type="entry name" value="Orn/DAP/Arg_de-COase"/>
</dbReference>
<dbReference type="AlphaFoldDB" id="A0A7X4H5R5"/>
<gene>
    <name evidence="5" type="ORF">GTP56_27170</name>
</gene>
<dbReference type="SUPFAM" id="SSF51419">
    <property type="entry name" value="PLP-binding barrel"/>
    <property type="match status" value="1"/>
</dbReference>
<protein>
    <submittedName>
        <fullName evidence="5">Pyridoxal-dependent decarboxylase, exosortase A system-associated</fullName>
    </submittedName>
</protein>
<dbReference type="Gene3D" id="2.40.37.10">
    <property type="entry name" value="Lyase, Ornithine Decarboxylase, Chain A, domain 1"/>
    <property type="match status" value="1"/>
</dbReference>
<evidence type="ECO:0000259" key="4">
    <source>
        <dbReference type="Pfam" id="PF02784"/>
    </source>
</evidence>
<evidence type="ECO:0000256" key="1">
    <source>
        <dbReference type="ARBA" id="ARBA00001933"/>
    </source>
</evidence>
<dbReference type="GO" id="GO:0009089">
    <property type="term" value="P:lysine biosynthetic process via diaminopimelate"/>
    <property type="evidence" value="ECO:0007669"/>
    <property type="project" value="TreeGrafter"/>
</dbReference>